<feature type="chain" id="PRO_5042082244" evidence="1">
    <location>
        <begin position="22"/>
        <end position="138"/>
    </location>
</feature>
<proteinExistence type="predicted"/>
<sequence length="138" mass="15340">MFNPTVAAFLVALSFSSLASASVIQPRDEVVMFNGQNVTFNYTDSIVPEGSLFGMGLLRTGALVPLKVTSENWRGPVILNIDDMDEIPATYLLQWPFFQNGSSYTAQLFQYNEKTLDVLVPNVRNATFTWVNIPGRDV</sequence>
<dbReference type="AlphaFoldDB" id="A0AAD6Z7G8"/>
<protein>
    <submittedName>
        <fullName evidence="2">Uncharacterized protein</fullName>
    </submittedName>
</protein>
<evidence type="ECO:0000256" key="1">
    <source>
        <dbReference type="SAM" id="SignalP"/>
    </source>
</evidence>
<name>A0AAD6Z7G8_9AGAR</name>
<reference evidence="2" key="1">
    <citation type="submission" date="2023-03" db="EMBL/GenBank/DDBJ databases">
        <title>Massive genome expansion in bonnet fungi (Mycena s.s.) driven by repeated elements and novel gene families across ecological guilds.</title>
        <authorList>
            <consortium name="Lawrence Berkeley National Laboratory"/>
            <person name="Harder C.B."/>
            <person name="Miyauchi S."/>
            <person name="Viragh M."/>
            <person name="Kuo A."/>
            <person name="Thoen E."/>
            <person name="Andreopoulos B."/>
            <person name="Lu D."/>
            <person name="Skrede I."/>
            <person name="Drula E."/>
            <person name="Henrissat B."/>
            <person name="Morin E."/>
            <person name="Kohler A."/>
            <person name="Barry K."/>
            <person name="LaButti K."/>
            <person name="Morin E."/>
            <person name="Salamov A."/>
            <person name="Lipzen A."/>
            <person name="Mereny Z."/>
            <person name="Hegedus B."/>
            <person name="Baldrian P."/>
            <person name="Stursova M."/>
            <person name="Weitz H."/>
            <person name="Taylor A."/>
            <person name="Grigoriev I.V."/>
            <person name="Nagy L.G."/>
            <person name="Martin F."/>
            <person name="Kauserud H."/>
        </authorList>
    </citation>
    <scope>NUCLEOTIDE SEQUENCE</scope>
    <source>
        <strain evidence="2">CBHHK002</strain>
    </source>
</reference>
<dbReference type="Proteomes" id="UP001218218">
    <property type="component" value="Unassembled WGS sequence"/>
</dbReference>
<evidence type="ECO:0000313" key="3">
    <source>
        <dbReference type="Proteomes" id="UP001218218"/>
    </source>
</evidence>
<dbReference type="EMBL" id="JARIHO010000076">
    <property type="protein sequence ID" value="KAJ7310938.1"/>
    <property type="molecule type" value="Genomic_DNA"/>
</dbReference>
<gene>
    <name evidence="2" type="ORF">DFH08DRAFT_943923</name>
</gene>
<evidence type="ECO:0000313" key="2">
    <source>
        <dbReference type="EMBL" id="KAJ7310938.1"/>
    </source>
</evidence>
<comment type="caution">
    <text evidence="2">The sequence shown here is derived from an EMBL/GenBank/DDBJ whole genome shotgun (WGS) entry which is preliminary data.</text>
</comment>
<feature type="signal peptide" evidence="1">
    <location>
        <begin position="1"/>
        <end position="21"/>
    </location>
</feature>
<accession>A0AAD6Z7G8</accession>
<keyword evidence="1" id="KW-0732">Signal</keyword>
<organism evidence="2 3">
    <name type="scientific">Mycena albidolilacea</name>
    <dbReference type="NCBI Taxonomy" id="1033008"/>
    <lineage>
        <taxon>Eukaryota</taxon>
        <taxon>Fungi</taxon>
        <taxon>Dikarya</taxon>
        <taxon>Basidiomycota</taxon>
        <taxon>Agaricomycotina</taxon>
        <taxon>Agaricomycetes</taxon>
        <taxon>Agaricomycetidae</taxon>
        <taxon>Agaricales</taxon>
        <taxon>Marasmiineae</taxon>
        <taxon>Mycenaceae</taxon>
        <taxon>Mycena</taxon>
    </lineage>
</organism>
<keyword evidence="3" id="KW-1185">Reference proteome</keyword>